<feature type="compositionally biased region" description="Basic residues" evidence="1">
    <location>
        <begin position="368"/>
        <end position="380"/>
    </location>
</feature>
<protein>
    <recommendedName>
        <fullName evidence="4">Neuroguidin</fullName>
    </recommendedName>
</protein>
<dbReference type="Proteomes" id="UP000313359">
    <property type="component" value="Unassembled WGS sequence"/>
</dbReference>
<gene>
    <name evidence="2" type="ORF">L227DRAFT_576393</name>
</gene>
<dbReference type="Pfam" id="PF04000">
    <property type="entry name" value="Sas10_Utp3"/>
    <property type="match status" value="1"/>
</dbReference>
<dbReference type="PANTHER" id="PTHR13237">
    <property type="entry name" value="SOMETHING ABOUT SILENCING PROTEIN 10-RELATED"/>
    <property type="match status" value="1"/>
</dbReference>
<evidence type="ECO:0008006" key="4">
    <source>
        <dbReference type="Google" id="ProtNLM"/>
    </source>
</evidence>
<keyword evidence="3" id="KW-1185">Reference proteome</keyword>
<accession>A0A5C2S5V2</accession>
<dbReference type="OrthoDB" id="203440at2759"/>
<dbReference type="AlphaFoldDB" id="A0A5C2S5V2"/>
<feature type="compositionally biased region" description="Basic and acidic residues" evidence="1">
    <location>
        <begin position="196"/>
        <end position="205"/>
    </location>
</feature>
<dbReference type="InterPro" id="IPR007146">
    <property type="entry name" value="Sas10/Utp3/C1D"/>
</dbReference>
<name>A0A5C2S5V2_9APHY</name>
<dbReference type="STRING" id="1328759.A0A5C2S5V2"/>
<dbReference type="GO" id="GO:0000462">
    <property type="term" value="P:maturation of SSU-rRNA from tricistronic rRNA transcript (SSU-rRNA, 5.8S rRNA, LSU-rRNA)"/>
    <property type="evidence" value="ECO:0007669"/>
    <property type="project" value="TreeGrafter"/>
</dbReference>
<feature type="region of interest" description="Disordered" evidence="1">
    <location>
        <begin position="325"/>
        <end position="380"/>
    </location>
</feature>
<dbReference type="GO" id="GO:0032040">
    <property type="term" value="C:small-subunit processome"/>
    <property type="evidence" value="ECO:0007669"/>
    <property type="project" value="TreeGrafter"/>
</dbReference>
<feature type="compositionally biased region" description="Basic and acidic residues" evidence="1">
    <location>
        <begin position="89"/>
        <end position="100"/>
    </location>
</feature>
<feature type="compositionally biased region" description="Polar residues" evidence="1">
    <location>
        <begin position="227"/>
        <end position="238"/>
    </location>
</feature>
<evidence type="ECO:0000313" key="2">
    <source>
        <dbReference type="EMBL" id="RPD59175.1"/>
    </source>
</evidence>
<feature type="region of interest" description="Disordered" evidence="1">
    <location>
        <begin position="134"/>
        <end position="243"/>
    </location>
</feature>
<evidence type="ECO:0000313" key="3">
    <source>
        <dbReference type="Proteomes" id="UP000313359"/>
    </source>
</evidence>
<evidence type="ECO:0000256" key="1">
    <source>
        <dbReference type="SAM" id="MobiDB-lite"/>
    </source>
</evidence>
<organism evidence="2 3">
    <name type="scientific">Lentinus tigrinus ALCF2SS1-6</name>
    <dbReference type="NCBI Taxonomy" id="1328759"/>
    <lineage>
        <taxon>Eukaryota</taxon>
        <taxon>Fungi</taxon>
        <taxon>Dikarya</taxon>
        <taxon>Basidiomycota</taxon>
        <taxon>Agaricomycotina</taxon>
        <taxon>Agaricomycetes</taxon>
        <taxon>Polyporales</taxon>
        <taxon>Polyporaceae</taxon>
        <taxon>Lentinus</taxon>
    </lineage>
</organism>
<reference evidence="2" key="1">
    <citation type="journal article" date="2018" name="Genome Biol. Evol.">
        <title>Genomics and development of Lentinus tigrinus, a white-rot wood-decaying mushroom with dimorphic fruiting bodies.</title>
        <authorList>
            <person name="Wu B."/>
            <person name="Xu Z."/>
            <person name="Knudson A."/>
            <person name="Carlson A."/>
            <person name="Chen N."/>
            <person name="Kovaka S."/>
            <person name="LaButti K."/>
            <person name="Lipzen A."/>
            <person name="Pennachio C."/>
            <person name="Riley R."/>
            <person name="Schakwitz W."/>
            <person name="Umezawa K."/>
            <person name="Ohm R.A."/>
            <person name="Grigoriev I.V."/>
            <person name="Nagy L.G."/>
            <person name="Gibbons J."/>
            <person name="Hibbett D."/>
        </authorList>
    </citation>
    <scope>NUCLEOTIDE SEQUENCE [LARGE SCALE GENOMIC DNA]</scope>
    <source>
        <strain evidence="2">ALCF2SS1-6</strain>
    </source>
</reference>
<dbReference type="PANTHER" id="PTHR13237:SF9">
    <property type="entry name" value="NEUROGUIDIN"/>
    <property type="match status" value="1"/>
</dbReference>
<feature type="region of interest" description="Disordered" evidence="1">
    <location>
        <begin position="79"/>
        <end position="100"/>
    </location>
</feature>
<dbReference type="EMBL" id="ML122271">
    <property type="protein sequence ID" value="RPD59175.1"/>
    <property type="molecule type" value="Genomic_DNA"/>
</dbReference>
<sequence length="380" mass="42028">MPSEENVQAFCDLLDQMKVSMSAARDIVKTLRERQSTTHELDAREGISLLSLKHHMMLSYLQSLSLLTARRAIGHSLAERSAPEAPFSAKDRPARGDGAGDRVDAMVEARVVLEKVKVLEGRMKYQIDKLVRTAEEGDSATKNIANDPLAFRPNPQALMDQGSEDEDEEGGSIAGDDRDGIYRPPKLAPMPYVEPSKSKDKDRSRRAPVPSALANLAHLDPSKPYMESTSGLGSTPALSSGRARELKRINEFEEENFTRLVMKKKDARRRALDEADIALGGTGMVSARRGRVPGVGLDDEFGDIIKSVGRTRKGVLGDGYEELRQRGKKESVLARSKARSRDDAFDDLGDDGPRQRKRSRFEKEVKAAKKRTNSKASRRA</sequence>
<proteinExistence type="predicted"/>